<dbReference type="Pfam" id="PF00881">
    <property type="entry name" value="Nitroreductase"/>
    <property type="match status" value="1"/>
</dbReference>
<feature type="region of interest" description="Disordered" evidence="1">
    <location>
        <begin position="270"/>
        <end position="293"/>
    </location>
</feature>
<name>A0A143C0Z5_9ACTN</name>
<dbReference type="InterPro" id="IPR029479">
    <property type="entry name" value="Nitroreductase"/>
</dbReference>
<organism evidence="3 4">
    <name type="scientific">Streptomyces qaidamensis</name>
    <dbReference type="NCBI Taxonomy" id="1783515"/>
    <lineage>
        <taxon>Bacteria</taxon>
        <taxon>Bacillati</taxon>
        <taxon>Actinomycetota</taxon>
        <taxon>Actinomycetes</taxon>
        <taxon>Kitasatosporales</taxon>
        <taxon>Streptomycetaceae</taxon>
        <taxon>Streptomyces</taxon>
        <taxon>Streptomyces aurantiacus group</taxon>
    </lineage>
</organism>
<dbReference type="SUPFAM" id="SSF55469">
    <property type="entry name" value="FMN-dependent nitroreductase-like"/>
    <property type="match status" value="1"/>
</dbReference>
<dbReference type="InterPro" id="IPR000415">
    <property type="entry name" value="Nitroreductase-like"/>
</dbReference>
<feature type="domain" description="Nitroreductase" evidence="2">
    <location>
        <begin position="411"/>
        <end position="496"/>
    </location>
</feature>
<gene>
    <name evidence="3" type="ORF">A4E84_17165</name>
</gene>
<dbReference type="Gene3D" id="3.40.109.10">
    <property type="entry name" value="NADH Oxidase"/>
    <property type="match status" value="1"/>
</dbReference>
<evidence type="ECO:0000313" key="4">
    <source>
        <dbReference type="Proteomes" id="UP000076096"/>
    </source>
</evidence>
<dbReference type="AlphaFoldDB" id="A0A143C0Z5"/>
<evidence type="ECO:0000259" key="2">
    <source>
        <dbReference type="Pfam" id="PF00881"/>
    </source>
</evidence>
<feature type="compositionally biased region" description="Pro residues" evidence="1">
    <location>
        <begin position="42"/>
        <end position="74"/>
    </location>
</feature>
<dbReference type="STRING" id="1783515.A4E84_17165"/>
<evidence type="ECO:0000256" key="1">
    <source>
        <dbReference type="SAM" id="MobiDB-lite"/>
    </source>
</evidence>
<dbReference type="KEGG" id="stsi:A4E84_17165"/>
<evidence type="ECO:0000313" key="3">
    <source>
        <dbReference type="EMBL" id="AMW11082.1"/>
    </source>
</evidence>
<dbReference type="GO" id="GO:0016491">
    <property type="term" value="F:oxidoreductase activity"/>
    <property type="evidence" value="ECO:0007669"/>
    <property type="project" value="InterPro"/>
</dbReference>
<reference evidence="4" key="1">
    <citation type="submission" date="2016-04" db="EMBL/GenBank/DDBJ databases">
        <authorList>
            <person name="Zhang B."/>
        </authorList>
    </citation>
    <scope>NUCLEOTIDE SEQUENCE [LARGE SCALE GENOMIC DNA]</scope>
    <source>
        <strain evidence="4">S10</strain>
    </source>
</reference>
<sequence>MTAPAEPWTRRAPVDLPGPEGDSSIAREPLWYAYGAGDDAPEPPPWTWTATPPPDAHVPPPPPRPPGPATPLPPGTTDRLAALPYPWLPAPGPASPEALAHALTATFAPLRREPENPYNEHRSYASPRCLFPVHAFVGDGRDWRLLEPTRHTLTGPGTGTPGRIALTGRYTAIPRAYQWFRGSLVAIETGLVLRALSLGLELFGLPATLTPPTADGPELLRELGVEHTWEWSLPWLVELDEPQGAGREVTGFKEPPVPGGDPSLTDVVRANRAQPHGPGGAGNRATSHTQPAPVTTAVPPTLPDSPHAPTWSDLLWHRHSGRMPRALHGMDSAKCLTPLPARTLTTALAWLGVPPPHPLLAEAFDAVTVTAVVQHIDGHTPGIHRIHDGTADLLRRDPTAPAGLEANYGYGLTPVNGCGIANAPLTVFFSVRPRELFARFGPAGWSAAQHACGWAVHGLCLAAAAEGLFARPVRAFKEIQTKEVLGLGEDETIVLSAVAGVPRETGGAVLDLRT</sequence>
<keyword evidence="4" id="KW-1185">Reference proteome</keyword>
<dbReference type="RefSeq" id="WP_062927427.1">
    <property type="nucleotide sequence ID" value="NZ_CP015098.1"/>
</dbReference>
<accession>A0A143C0Z5</accession>
<protein>
    <recommendedName>
        <fullName evidence="2">Nitroreductase domain-containing protein</fullName>
    </recommendedName>
</protein>
<dbReference type="Proteomes" id="UP000076096">
    <property type="component" value="Chromosome"/>
</dbReference>
<dbReference type="EMBL" id="CP015098">
    <property type="protein sequence ID" value="AMW11082.1"/>
    <property type="molecule type" value="Genomic_DNA"/>
</dbReference>
<feature type="region of interest" description="Disordered" evidence="1">
    <location>
        <begin position="1"/>
        <end position="78"/>
    </location>
</feature>
<proteinExistence type="predicted"/>